<dbReference type="AlphaFoldDB" id="A0A381YT74"/>
<protein>
    <recommendedName>
        <fullName evidence="3">Phosphoribosyltransferase domain-containing protein</fullName>
    </recommendedName>
</protein>
<dbReference type="EMBL" id="UINC01018989">
    <property type="protein sequence ID" value="SVA80154.1"/>
    <property type="molecule type" value="Genomic_DNA"/>
</dbReference>
<proteinExistence type="predicted"/>
<sequence>MKKIYYTWQQIEFLLHEVMRSMNGWQPDYVVGIVRGGCFPAGLYSHYTGVPMYTLKVQLADGIGEHTEDDTECNTWMSEDAYNGKNILIFDDINDSGNTFNWIKNDWRQSCIPTDVRWQNDIIFGHNVKTACLIDNGPSTFDCEYSGTIINKVDDPCWIVFPWEEWWNPNSN</sequence>
<dbReference type="InterPro" id="IPR029057">
    <property type="entry name" value="PRTase-like"/>
</dbReference>
<organism evidence="4">
    <name type="scientific">marine metagenome</name>
    <dbReference type="NCBI Taxonomy" id="408172"/>
    <lineage>
        <taxon>unclassified sequences</taxon>
        <taxon>metagenomes</taxon>
        <taxon>ecological metagenomes</taxon>
    </lineage>
</organism>
<dbReference type="InterPro" id="IPR000836">
    <property type="entry name" value="PRTase_dom"/>
</dbReference>
<accession>A0A381YT74</accession>
<dbReference type="GO" id="GO:0016757">
    <property type="term" value="F:glycosyltransferase activity"/>
    <property type="evidence" value="ECO:0007669"/>
    <property type="project" value="UniProtKB-KW"/>
</dbReference>
<evidence type="ECO:0000313" key="4">
    <source>
        <dbReference type="EMBL" id="SVA80154.1"/>
    </source>
</evidence>
<dbReference type="PANTHER" id="PTHR43363">
    <property type="entry name" value="HYPOXANTHINE PHOSPHORIBOSYLTRANSFERASE"/>
    <property type="match status" value="1"/>
</dbReference>
<dbReference type="CDD" id="cd06223">
    <property type="entry name" value="PRTases_typeI"/>
    <property type="match status" value="1"/>
</dbReference>
<feature type="domain" description="Phosphoribosyltransferase" evidence="3">
    <location>
        <begin position="9"/>
        <end position="164"/>
    </location>
</feature>
<evidence type="ECO:0000259" key="3">
    <source>
        <dbReference type="Pfam" id="PF00156"/>
    </source>
</evidence>
<dbReference type="Gene3D" id="3.40.50.2020">
    <property type="match status" value="1"/>
</dbReference>
<dbReference type="SUPFAM" id="SSF53271">
    <property type="entry name" value="PRTase-like"/>
    <property type="match status" value="1"/>
</dbReference>
<reference evidence="4" key="1">
    <citation type="submission" date="2018-05" db="EMBL/GenBank/DDBJ databases">
        <authorList>
            <person name="Lanie J.A."/>
            <person name="Ng W.-L."/>
            <person name="Kazmierczak K.M."/>
            <person name="Andrzejewski T.M."/>
            <person name="Davidsen T.M."/>
            <person name="Wayne K.J."/>
            <person name="Tettelin H."/>
            <person name="Glass J.I."/>
            <person name="Rusch D."/>
            <person name="Podicherti R."/>
            <person name="Tsui H.-C.T."/>
            <person name="Winkler M.E."/>
        </authorList>
    </citation>
    <scope>NUCLEOTIDE SEQUENCE</scope>
</reference>
<evidence type="ECO:0000256" key="1">
    <source>
        <dbReference type="ARBA" id="ARBA00022676"/>
    </source>
</evidence>
<evidence type="ECO:0000256" key="2">
    <source>
        <dbReference type="ARBA" id="ARBA00022679"/>
    </source>
</evidence>
<gene>
    <name evidence="4" type="ORF">METZ01_LOCUS133008</name>
</gene>
<dbReference type="Pfam" id="PF00156">
    <property type="entry name" value="Pribosyltran"/>
    <property type="match status" value="1"/>
</dbReference>
<dbReference type="PANTHER" id="PTHR43363:SF1">
    <property type="entry name" value="HYPOXANTHINE-GUANINE PHOSPHORIBOSYLTRANSFERASE"/>
    <property type="match status" value="1"/>
</dbReference>
<keyword evidence="2" id="KW-0808">Transferase</keyword>
<keyword evidence="1" id="KW-0328">Glycosyltransferase</keyword>
<name>A0A381YT74_9ZZZZ</name>